<comment type="caution">
    <text evidence="1">The sequence shown here is derived from an EMBL/GenBank/DDBJ whole genome shotgun (WGS) entry which is preliminary data.</text>
</comment>
<proteinExistence type="predicted"/>
<evidence type="ECO:0000313" key="1">
    <source>
        <dbReference type="EMBL" id="GAH94518.1"/>
    </source>
</evidence>
<feature type="non-terminal residue" evidence="1">
    <location>
        <position position="1"/>
    </location>
</feature>
<protein>
    <recommendedName>
        <fullName evidence="2">LamG-like jellyroll fold domain-containing protein</fullName>
    </recommendedName>
</protein>
<name>X1LK78_9ZZZZ</name>
<accession>X1LK78</accession>
<dbReference type="Gene3D" id="2.60.120.200">
    <property type="match status" value="1"/>
</dbReference>
<feature type="non-terminal residue" evidence="1">
    <location>
        <position position="147"/>
    </location>
</feature>
<sequence>NWTHVAGVYQLQKGEVPGYLKVFVNGTLTGNLTTTITEVNNTNDLFIRDWSGNLNATFDNLKMYNRSFSNEQIKQLYEDSLLNQSTIVWQDTQAANYTCEITPIDYTASEGATNISNVLSIIDYCIYTSGDWNVALKDFCVITSSED</sequence>
<dbReference type="Pfam" id="PF13385">
    <property type="entry name" value="Laminin_G_3"/>
    <property type="match status" value="1"/>
</dbReference>
<organism evidence="1">
    <name type="scientific">marine sediment metagenome</name>
    <dbReference type="NCBI Taxonomy" id="412755"/>
    <lineage>
        <taxon>unclassified sequences</taxon>
        <taxon>metagenomes</taxon>
        <taxon>ecological metagenomes</taxon>
    </lineage>
</organism>
<evidence type="ECO:0008006" key="2">
    <source>
        <dbReference type="Google" id="ProtNLM"/>
    </source>
</evidence>
<dbReference type="EMBL" id="BARU01045566">
    <property type="protein sequence ID" value="GAH94518.1"/>
    <property type="molecule type" value="Genomic_DNA"/>
</dbReference>
<dbReference type="InterPro" id="IPR013320">
    <property type="entry name" value="ConA-like_dom_sf"/>
</dbReference>
<gene>
    <name evidence="1" type="ORF">S03H2_69088</name>
</gene>
<reference evidence="1" key="1">
    <citation type="journal article" date="2014" name="Front. Microbiol.">
        <title>High frequency of phylogenetically diverse reductive dehalogenase-homologous genes in deep subseafloor sedimentary metagenomes.</title>
        <authorList>
            <person name="Kawai M."/>
            <person name="Futagami T."/>
            <person name="Toyoda A."/>
            <person name="Takaki Y."/>
            <person name="Nishi S."/>
            <person name="Hori S."/>
            <person name="Arai W."/>
            <person name="Tsubouchi T."/>
            <person name="Morono Y."/>
            <person name="Uchiyama I."/>
            <person name="Ito T."/>
            <person name="Fujiyama A."/>
            <person name="Inagaki F."/>
            <person name="Takami H."/>
        </authorList>
    </citation>
    <scope>NUCLEOTIDE SEQUENCE</scope>
    <source>
        <strain evidence="1">Expedition CK06-06</strain>
    </source>
</reference>
<dbReference type="SUPFAM" id="SSF49899">
    <property type="entry name" value="Concanavalin A-like lectins/glucanases"/>
    <property type="match status" value="1"/>
</dbReference>
<dbReference type="AlphaFoldDB" id="X1LK78"/>